<dbReference type="RefSeq" id="WP_347436835.1">
    <property type="nucleotide sequence ID" value="NZ_CP089291.1"/>
</dbReference>
<dbReference type="Gene3D" id="3.40.140.10">
    <property type="entry name" value="Cytidine Deaminase, domain 2"/>
    <property type="match status" value="1"/>
</dbReference>
<keyword evidence="4" id="KW-0862">Zinc</keyword>
<evidence type="ECO:0000313" key="8">
    <source>
        <dbReference type="Proteomes" id="UP000830167"/>
    </source>
</evidence>
<evidence type="ECO:0000256" key="3">
    <source>
        <dbReference type="ARBA" id="ARBA00022801"/>
    </source>
</evidence>
<keyword evidence="2" id="KW-0479">Metal-binding</keyword>
<dbReference type="EMBL" id="CP089291">
    <property type="protein sequence ID" value="UOF90144.1"/>
    <property type="molecule type" value="Genomic_DNA"/>
</dbReference>
<evidence type="ECO:0000256" key="1">
    <source>
        <dbReference type="ARBA" id="ARBA00022670"/>
    </source>
</evidence>
<keyword evidence="5" id="KW-0482">Metalloprotease</keyword>
<keyword evidence="3" id="KW-0378">Hydrolase</keyword>
<dbReference type="InterPro" id="IPR028090">
    <property type="entry name" value="JAB_dom_prok"/>
</dbReference>
<dbReference type="PANTHER" id="PTHR34858:SF1">
    <property type="entry name" value="CYSO-CYSTEINE PEPTIDASE"/>
    <property type="match status" value="1"/>
</dbReference>
<keyword evidence="1" id="KW-0645">Protease</keyword>
<accession>A0ABY4CIF3</accession>
<evidence type="ECO:0000313" key="7">
    <source>
        <dbReference type="EMBL" id="UOF90144.1"/>
    </source>
</evidence>
<evidence type="ECO:0000256" key="4">
    <source>
        <dbReference type="ARBA" id="ARBA00022833"/>
    </source>
</evidence>
<evidence type="ECO:0000256" key="5">
    <source>
        <dbReference type="ARBA" id="ARBA00023049"/>
    </source>
</evidence>
<name>A0ABY4CIF3_9BACL</name>
<feature type="domain" description="JAB" evidence="6">
    <location>
        <begin position="29"/>
        <end position="135"/>
    </location>
</feature>
<organism evidence="7 8">
    <name type="scientific">Fodinisporobacter ferrooxydans</name>
    <dbReference type="NCBI Taxonomy" id="2901836"/>
    <lineage>
        <taxon>Bacteria</taxon>
        <taxon>Bacillati</taxon>
        <taxon>Bacillota</taxon>
        <taxon>Bacilli</taxon>
        <taxon>Bacillales</taxon>
        <taxon>Alicyclobacillaceae</taxon>
        <taxon>Fodinisporobacter</taxon>
    </lineage>
</organism>
<dbReference type="Pfam" id="PF14464">
    <property type="entry name" value="Prok-JAB"/>
    <property type="match status" value="1"/>
</dbReference>
<proteinExistence type="predicted"/>
<evidence type="ECO:0000256" key="2">
    <source>
        <dbReference type="ARBA" id="ARBA00022723"/>
    </source>
</evidence>
<dbReference type="InterPro" id="IPR051929">
    <property type="entry name" value="VirAsm_ModProt"/>
</dbReference>
<gene>
    <name evidence="7" type="ORF">LSG31_20135</name>
</gene>
<dbReference type="Proteomes" id="UP000830167">
    <property type="component" value="Chromosome"/>
</dbReference>
<dbReference type="SUPFAM" id="SSF102712">
    <property type="entry name" value="JAB1/MPN domain"/>
    <property type="match status" value="1"/>
</dbReference>
<keyword evidence="8" id="KW-1185">Reference proteome</keyword>
<dbReference type="PANTHER" id="PTHR34858">
    <property type="entry name" value="CYSO-CYSTEINE PEPTIDASE"/>
    <property type="match status" value="1"/>
</dbReference>
<protein>
    <submittedName>
        <fullName evidence="7">Mov34/MPN/PAD-1 family protein</fullName>
    </submittedName>
</protein>
<evidence type="ECO:0000259" key="6">
    <source>
        <dbReference type="Pfam" id="PF14464"/>
    </source>
</evidence>
<reference evidence="7" key="1">
    <citation type="submission" date="2021-12" db="EMBL/GenBank/DDBJ databases">
        <title>Alicyclobacillaceae gen. nov., sp. nov., isolated from chalcocite enrichment system.</title>
        <authorList>
            <person name="Jiang Z."/>
        </authorList>
    </citation>
    <scope>NUCLEOTIDE SEQUENCE</scope>
    <source>
        <strain evidence="7">MYW30-H2</strain>
    </source>
</reference>
<sequence length="167" mass="18121">MNNKSAIDSKISAQGNSVAHERLLVPEFLRQIMFAQAAASPNREICGLLFGHKGSDYIGQEYIGIPNIATVPNRFVMDPEALISALFAKKGSEHAAHLIGIVHSHPDVQGKSVPSLIDVLGHWSKDTLSIILYRIADTWEMAAYRIDATQLTTQRISVAIVSTGPCG</sequence>